<comment type="caution">
    <text evidence="2">The sequence shown here is derived from an EMBL/GenBank/DDBJ whole genome shotgun (WGS) entry which is preliminary data.</text>
</comment>
<organism evidence="2 3">
    <name type="scientific">Snodgrassella alvi</name>
    <dbReference type="NCBI Taxonomy" id="1196083"/>
    <lineage>
        <taxon>Bacteria</taxon>
        <taxon>Pseudomonadati</taxon>
        <taxon>Pseudomonadota</taxon>
        <taxon>Betaproteobacteria</taxon>
        <taxon>Neisseriales</taxon>
        <taxon>Neisseriaceae</taxon>
        <taxon>Snodgrassella</taxon>
    </lineage>
</organism>
<name>A0A2N9Y411_9NEIS</name>
<dbReference type="AlphaFoldDB" id="A0A2N9Y411"/>
<proteinExistence type="predicted"/>
<dbReference type="EMBL" id="MEIV01000051">
    <property type="protein sequence ID" value="PIT62378.1"/>
    <property type="molecule type" value="Genomic_DNA"/>
</dbReference>
<keyword evidence="1" id="KW-0472">Membrane</keyword>
<keyword evidence="1" id="KW-1133">Transmembrane helix</keyword>
<evidence type="ECO:0000256" key="1">
    <source>
        <dbReference type="SAM" id="Phobius"/>
    </source>
</evidence>
<gene>
    <name evidence="2" type="ORF">BHC47_04600</name>
</gene>
<sequence>MSKTITVICPQCHAENIVATPPRDGGRVVCQQCQHRFTVVSKIRANKNVTPPASESNKNIAASGQQIPSASEVMDLLHNALNQNQANNKRAQNQIYTSAPTPKNTAVIDKRPNLNTLLNQAANKVEIRVPTTTEPEPEHSSAPQPQLASSELLLNPLPVAEPVKNAPPIVSTPVHVPEENTTNISMNSNVNNLNNLVFTLLPNDNTNQADVPLLLNDAIEKTDAIHAKTEFLHHQQDKLSKEFNWTLATIVALTVLMMQLFYLMAVK</sequence>
<dbReference type="RefSeq" id="WP_100115492.1">
    <property type="nucleotide sequence ID" value="NZ_MEIV01000051.1"/>
</dbReference>
<keyword evidence="1" id="KW-0812">Transmembrane</keyword>
<reference evidence="2 3" key="1">
    <citation type="journal article" date="2017" name="MBio">
        <title>Type VI secretion-mediated competition in the bee gut microbiome.</title>
        <authorList>
            <person name="Steele M.I."/>
            <person name="Kwong W.K."/>
            <person name="Powell J.E."/>
            <person name="Whiteley M."/>
            <person name="Moran N.A."/>
        </authorList>
    </citation>
    <scope>NUCLEOTIDE SEQUENCE [LARGE SCALE GENOMIC DNA]</scope>
    <source>
        <strain evidence="2 3">PEB0171</strain>
    </source>
</reference>
<evidence type="ECO:0000313" key="2">
    <source>
        <dbReference type="EMBL" id="PIT62378.1"/>
    </source>
</evidence>
<evidence type="ECO:0000313" key="3">
    <source>
        <dbReference type="Proteomes" id="UP000231094"/>
    </source>
</evidence>
<accession>A0A2N9Y411</accession>
<dbReference type="Proteomes" id="UP000231094">
    <property type="component" value="Unassembled WGS sequence"/>
</dbReference>
<evidence type="ECO:0008006" key="4">
    <source>
        <dbReference type="Google" id="ProtNLM"/>
    </source>
</evidence>
<feature type="transmembrane region" description="Helical" evidence="1">
    <location>
        <begin position="245"/>
        <end position="265"/>
    </location>
</feature>
<protein>
    <recommendedName>
        <fullName evidence="4">Zinc finger/thioredoxin putative domain-containing protein</fullName>
    </recommendedName>
</protein>